<organism evidence="2 3">
    <name type="scientific">Euplotes crassus</name>
    <dbReference type="NCBI Taxonomy" id="5936"/>
    <lineage>
        <taxon>Eukaryota</taxon>
        <taxon>Sar</taxon>
        <taxon>Alveolata</taxon>
        <taxon>Ciliophora</taxon>
        <taxon>Intramacronucleata</taxon>
        <taxon>Spirotrichea</taxon>
        <taxon>Hypotrichia</taxon>
        <taxon>Euplotida</taxon>
        <taxon>Euplotidae</taxon>
        <taxon>Moneuplotes</taxon>
    </lineage>
</organism>
<feature type="compositionally biased region" description="Low complexity" evidence="1">
    <location>
        <begin position="142"/>
        <end position="153"/>
    </location>
</feature>
<keyword evidence="3" id="KW-1185">Reference proteome</keyword>
<feature type="compositionally biased region" description="Basic residues" evidence="1">
    <location>
        <begin position="129"/>
        <end position="141"/>
    </location>
</feature>
<accession>A0AAD1UNJ9</accession>
<reference evidence="2" key="1">
    <citation type="submission" date="2023-07" db="EMBL/GenBank/DDBJ databases">
        <authorList>
            <consortium name="AG Swart"/>
            <person name="Singh M."/>
            <person name="Singh A."/>
            <person name="Seah K."/>
            <person name="Emmerich C."/>
        </authorList>
    </citation>
    <scope>NUCLEOTIDE SEQUENCE</scope>
    <source>
        <strain evidence="2">DP1</strain>
    </source>
</reference>
<gene>
    <name evidence="2" type="ORF">ECRASSUSDP1_LOCUS11985</name>
</gene>
<comment type="caution">
    <text evidence="2">The sequence shown here is derived from an EMBL/GenBank/DDBJ whole genome shotgun (WGS) entry which is preliminary data.</text>
</comment>
<evidence type="ECO:0000256" key="1">
    <source>
        <dbReference type="SAM" id="MobiDB-lite"/>
    </source>
</evidence>
<sequence>MPNKELLKSISDVRQGIYWKNRQVKDLVELEERQQLVAKNLRRKKTIHRTKLDYAGRIRDKREVVNRNKKIIEQLSRKEKEALSTLRSTLHTENNFDAQLKYDVNGCPKQKEFSERNHREFFQSNYKKTLKNSRSRPRSVRSTRSARTARSASYNSKRNSKFTQKMINLNNSYQKTPRLKGIYYDYQGVQKIKKNTLVKTSRPNKKLQKRFLHAYSQKTSDKINKILKKLQNSKKKYKLMLPVSPRPFNTTKLSSPRRTPRRFNIFDKV</sequence>
<protein>
    <submittedName>
        <fullName evidence="2">Uncharacterized protein</fullName>
    </submittedName>
</protein>
<evidence type="ECO:0000313" key="2">
    <source>
        <dbReference type="EMBL" id="CAI2370668.1"/>
    </source>
</evidence>
<evidence type="ECO:0000313" key="3">
    <source>
        <dbReference type="Proteomes" id="UP001295684"/>
    </source>
</evidence>
<proteinExistence type="predicted"/>
<dbReference type="AlphaFoldDB" id="A0AAD1UNJ9"/>
<dbReference type="EMBL" id="CAMPGE010011867">
    <property type="protein sequence ID" value="CAI2370668.1"/>
    <property type="molecule type" value="Genomic_DNA"/>
</dbReference>
<dbReference type="Proteomes" id="UP001295684">
    <property type="component" value="Unassembled WGS sequence"/>
</dbReference>
<feature type="region of interest" description="Disordered" evidence="1">
    <location>
        <begin position="129"/>
        <end position="160"/>
    </location>
</feature>
<name>A0AAD1UNJ9_EUPCR</name>